<evidence type="ECO:0000313" key="2">
    <source>
        <dbReference type="EMBL" id="KAE9404907.1"/>
    </source>
</evidence>
<proteinExistence type="predicted"/>
<evidence type="ECO:0000259" key="1">
    <source>
        <dbReference type="PROSITE" id="PS00028"/>
    </source>
</evidence>
<dbReference type="PROSITE" id="PS00028">
    <property type="entry name" value="ZINC_FINGER_C2H2_1"/>
    <property type="match status" value="1"/>
</dbReference>
<reference evidence="2" key="1">
    <citation type="journal article" date="2019" name="Environ. Microbiol.">
        <title>Fungal ecological strategies reflected in gene transcription - a case study of two litter decomposers.</title>
        <authorList>
            <person name="Barbi F."/>
            <person name="Kohler A."/>
            <person name="Barry K."/>
            <person name="Baskaran P."/>
            <person name="Daum C."/>
            <person name="Fauchery L."/>
            <person name="Ihrmark K."/>
            <person name="Kuo A."/>
            <person name="LaButti K."/>
            <person name="Lipzen A."/>
            <person name="Morin E."/>
            <person name="Grigoriev I.V."/>
            <person name="Henrissat B."/>
            <person name="Lindahl B."/>
            <person name="Martin F."/>
        </authorList>
    </citation>
    <scope>NUCLEOTIDE SEQUENCE</scope>
    <source>
        <strain evidence="2">JB14</strain>
    </source>
</reference>
<dbReference type="AlphaFoldDB" id="A0A6A4I746"/>
<gene>
    <name evidence="2" type="ORF">BT96DRAFT_916572</name>
</gene>
<sequence>MSVLSSTNRPQLAKLYSQYNEIQLFLHETFGLREPLTMDRWYNDIFKRYSGHPQGFEAWLWDVLEIPQSILSIAAYEPSATQPNGDFACDYHGCPKEYMSNQARNHHFDVAHLGIRQRCPDCGNVLMHQNSLPRHQRLNCLARR</sequence>
<keyword evidence="3" id="KW-1185">Reference proteome</keyword>
<organism evidence="2 3">
    <name type="scientific">Gymnopus androsaceus JB14</name>
    <dbReference type="NCBI Taxonomy" id="1447944"/>
    <lineage>
        <taxon>Eukaryota</taxon>
        <taxon>Fungi</taxon>
        <taxon>Dikarya</taxon>
        <taxon>Basidiomycota</taxon>
        <taxon>Agaricomycotina</taxon>
        <taxon>Agaricomycetes</taxon>
        <taxon>Agaricomycetidae</taxon>
        <taxon>Agaricales</taxon>
        <taxon>Marasmiineae</taxon>
        <taxon>Omphalotaceae</taxon>
        <taxon>Gymnopus</taxon>
    </lineage>
</organism>
<dbReference type="OrthoDB" id="3060269at2759"/>
<dbReference type="Proteomes" id="UP000799118">
    <property type="component" value="Unassembled WGS sequence"/>
</dbReference>
<dbReference type="InterPro" id="IPR013087">
    <property type="entry name" value="Znf_C2H2_type"/>
</dbReference>
<name>A0A6A4I746_9AGAR</name>
<evidence type="ECO:0000313" key="3">
    <source>
        <dbReference type="Proteomes" id="UP000799118"/>
    </source>
</evidence>
<protein>
    <recommendedName>
        <fullName evidence="1">C2H2-type domain-containing protein</fullName>
    </recommendedName>
</protein>
<feature type="domain" description="C2H2-type" evidence="1">
    <location>
        <begin position="89"/>
        <end position="112"/>
    </location>
</feature>
<dbReference type="EMBL" id="ML769413">
    <property type="protein sequence ID" value="KAE9404907.1"/>
    <property type="molecule type" value="Genomic_DNA"/>
</dbReference>
<accession>A0A6A4I746</accession>